<reference evidence="1 2" key="1">
    <citation type="journal article" date="2012" name="Science">
        <title>The Paleozoic origin of enzymatic lignin decomposition reconstructed from 31 fungal genomes.</title>
        <authorList>
            <person name="Floudas D."/>
            <person name="Binder M."/>
            <person name="Riley R."/>
            <person name="Barry K."/>
            <person name="Blanchette R.A."/>
            <person name="Henrissat B."/>
            <person name="Martinez A.T."/>
            <person name="Otillar R."/>
            <person name="Spatafora J.W."/>
            <person name="Yadav J.S."/>
            <person name="Aerts A."/>
            <person name="Benoit I."/>
            <person name="Boyd A."/>
            <person name="Carlson A."/>
            <person name="Copeland A."/>
            <person name="Coutinho P.M."/>
            <person name="de Vries R.P."/>
            <person name="Ferreira P."/>
            <person name="Findley K."/>
            <person name="Foster B."/>
            <person name="Gaskell J."/>
            <person name="Glotzer D."/>
            <person name="Gorecki P."/>
            <person name="Heitman J."/>
            <person name="Hesse C."/>
            <person name="Hori C."/>
            <person name="Igarashi K."/>
            <person name="Jurgens J.A."/>
            <person name="Kallen N."/>
            <person name="Kersten P."/>
            <person name="Kohler A."/>
            <person name="Kuees U."/>
            <person name="Kumar T.K.A."/>
            <person name="Kuo A."/>
            <person name="LaButti K."/>
            <person name="Larrondo L.F."/>
            <person name="Lindquist E."/>
            <person name="Ling A."/>
            <person name="Lombard V."/>
            <person name="Lucas S."/>
            <person name="Lundell T."/>
            <person name="Martin R."/>
            <person name="McLaughlin D.J."/>
            <person name="Morgenstern I."/>
            <person name="Morin E."/>
            <person name="Murat C."/>
            <person name="Nagy L.G."/>
            <person name="Nolan M."/>
            <person name="Ohm R.A."/>
            <person name="Patyshakuliyeva A."/>
            <person name="Rokas A."/>
            <person name="Ruiz-Duenas F.J."/>
            <person name="Sabat G."/>
            <person name="Salamov A."/>
            <person name="Samejima M."/>
            <person name="Schmutz J."/>
            <person name="Slot J.C."/>
            <person name="St John F."/>
            <person name="Stenlid J."/>
            <person name="Sun H."/>
            <person name="Sun S."/>
            <person name="Syed K."/>
            <person name="Tsang A."/>
            <person name="Wiebenga A."/>
            <person name="Young D."/>
            <person name="Pisabarro A."/>
            <person name="Eastwood D.C."/>
            <person name="Martin F."/>
            <person name="Cullen D."/>
            <person name="Grigoriev I.V."/>
            <person name="Hibbett D.S."/>
        </authorList>
    </citation>
    <scope>NUCLEOTIDE SEQUENCE [LARGE SCALE GENOMIC DNA]</scope>
    <source>
        <strain evidence="1 2">DJM-731 SS1</strain>
    </source>
</reference>
<keyword evidence="2" id="KW-1185">Reference proteome</keyword>
<dbReference type="RefSeq" id="XP_040627376.1">
    <property type="nucleotide sequence ID" value="XM_040771244.1"/>
</dbReference>
<protein>
    <submittedName>
        <fullName evidence="1">Uncharacterized protein</fullName>
    </submittedName>
</protein>
<proteinExistence type="predicted"/>
<dbReference type="HOGENOM" id="CLU_037971_0_0_1"/>
<dbReference type="EMBL" id="JH795867">
    <property type="protein sequence ID" value="EJU00479.1"/>
    <property type="molecule type" value="Genomic_DNA"/>
</dbReference>
<evidence type="ECO:0000313" key="1">
    <source>
        <dbReference type="EMBL" id="EJU00479.1"/>
    </source>
</evidence>
<organism evidence="1 2">
    <name type="scientific">Dacryopinax primogenitus (strain DJM 731)</name>
    <name type="common">Brown rot fungus</name>
    <dbReference type="NCBI Taxonomy" id="1858805"/>
    <lineage>
        <taxon>Eukaryota</taxon>
        <taxon>Fungi</taxon>
        <taxon>Dikarya</taxon>
        <taxon>Basidiomycota</taxon>
        <taxon>Agaricomycotina</taxon>
        <taxon>Dacrymycetes</taxon>
        <taxon>Dacrymycetales</taxon>
        <taxon>Dacrymycetaceae</taxon>
        <taxon>Dacryopinax</taxon>
    </lineage>
</organism>
<name>M5FVU4_DACPD</name>
<dbReference type="Proteomes" id="UP000030653">
    <property type="component" value="Unassembled WGS sequence"/>
</dbReference>
<evidence type="ECO:0000313" key="2">
    <source>
        <dbReference type="Proteomes" id="UP000030653"/>
    </source>
</evidence>
<dbReference type="AlphaFoldDB" id="M5FVU4"/>
<dbReference type="OrthoDB" id="5429442at2759"/>
<sequence length="518" mass="55567">MASITAAQSAAMKSSRILKSTLAGYDQITVVTQGAINFQLAAFPALYPGLEKVDVVDNDSSSTSQQVNYMITVANDGGVAPLNTFSWWSGFGKNSTQHTVSANDWQFTFTVDLSLDPATEDQDIPLAIRNQILQPGDYSVLKLVFDFTTANIVTNSVASVTPGLTDTYGKTQLSNMWQDWITTQTQSTNGNNSVLGYIMTTNANGATPNGQWGTAPTVPPTSLKFQNLGYIDPTTGTADPSGAPSPVGDNNMLVYLEMTQKHSFPGVGLLQPLTNWVIPPTANEPALDGLMVLGKNVFLEGWLLPQLQTLNSLTAVTMLSANWSWDVKVISCYYSFTWTQGVTSGTNTAWQLDTSADNTSSINYIWNYTSKQGDDHTDISQTHTTIGSTSVTNKISVPWGLNDQGQTSDYSASWSCKLVFASVQAGGLNITQSPASIVPSVSGSVDDTLFHHGSLDGITDAISGSLKALPISQVASACHLLLNGPWGFHFSGGNTFYMQGVEFNKEGDLTVDLSYKTQ</sequence>
<accession>M5FVU4</accession>
<gene>
    <name evidence="1" type="ORF">DACRYDRAFT_16925</name>
</gene>
<dbReference type="GeneID" id="63686306"/>